<dbReference type="InterPro" id="IPR011604">
    <property type="entry name" value="PDDEXK-like_dom_sf"/>
</dbReference>
<dbReference type="Gene3D" id="3.90.320.10">
    <property type="match status" value="1"/>
</dbReference>
<evidence type="ECO:0000313" key="3">
    <source>
        <dbReference type="Proteomes" id="UP000035929"/>
    </source>
</evidence>
<reference evidence="2 3" key="1">
    <citation type="submission" date="2015-03" db="EMBL/GenBank/DDBJ databases">
        <title>Genome sequencing of Methylobacterium aquaticum DSM16371 type strain.</title>
        <authorList>
            <person name="Chaudhry V."/>
            <person name="Patil P.B."/>
        </authorList>
    </citation>
    <scope>NUCLEOTIDE SEQUENCE [LARGE SCALE GENOMIC DNA]</scope>
    <source>
        <strain evidence="2 3">DSM 16371</strain>
    </source>
</reference>
<evidence type="ECO:0000259" key="1">
    <source>
        <dbReference type="Pfam" id="PF12684"/>
    </source>
</evidence>
<dbReference type="RefSeq" id="WP_048466905.1">
    <property type="nucleotide sequence ID" value="NZ_LABX01000243.1"/>
</dbReference>
<dbReference type="AlphaFoldDB" id="A0A0J6S4G7"/>
<name>A0A0J6S4G7_9HYPH</name>
<feature type="domain" description="Putative exodeoxyribonuclease 8 PDDEXK-like" evidence="1">
    <location>
        <begin position="38"/>
        <end position="255"/>
    </location>
</feature>
<protein>
    <recommendedName>
        <fullName evidence="1">Putative exodeoxyribonuclease 8 PDDEXK-like domain-containing protein</fullName>
    </recommendedName>
</protein>
<evidence type="ECO:0000313" key="2">
    <source>
        <dbReference type="EMBL" id="KMO28549.1"/>
    </source>
</evidence>
<gene>
    <name evidence="2" type="ORF">VP06_27120</name>
</gene>
<dbReference type="OrthoDB" id="8192864at2"/>
<comment type="caution">
    <text evidence="2">The sequence shown here is derived from an EMBL/GenBank/DDBJ whole genome shotgun (WGS) entry which is preliminary data.</text>
</comment>
<sequence>MKALDDAGAAPVTAETFQDGLYFGLDEDRYHADPALGSSDLKRLATGPAEYWFGSRLNPDREPQETTPAQLLGRAVHRLVLEGERAFAAAFERYPEGDDLLRTADDLGAWLKARGEKPPALKAGRIALIQHLCEQAGVVPPRILDALVSDAEAAGRALLKGPDFDRIRAAAGSVLANPHLAQSFTGGAPEVSLFWTDEIDGEPVRRKARFDYLKPRAIVDLKSISTSRRGRFPALCRRALAEWDYPVQAAAYLQARARLPEMVAVGRVYGDHDPAWLARVAAAQDHAFVFVFWASGATPLTWGTTLSPGNPVLDVAETTVRDALWTYVAARRAHGLDRPWVEHEPLDEIDLDHLPRWWGEAR</sequence>
<dbReference type="Pfam" id="PF12684">
    <property type="entry name" value="DUF3799"/>
    <property type="match status" value="1"/>
</dbReference>
<dbReference type="PATRIC" id="fig|270351.6.peg.3604"/>
<dbReference type="EMBL" id="LABX01000243">
    <property type="protein sequence ID" value="KMO28549.1"/>
    <property type="molecule type" value="Genomic_DNA"/>
</dbReference>
<proteinExistence type="predicted"/>
<organism evidence="2 3">
    <name type="scientific">Methylobacterium aquaticum</name>
    <dbReference type="NCBI Taxonomy" id="270351"/>
    <lineage>
        <taxon>Bacteria</taxon>
        <taxon>Pseudomonadati</taxon>
        <taxon>Pseudomonadota</taxon>
        <taxon>Alphaproteobacteria</taxon>
        <taxon>Hyphomicrobiales</taxon>
        <taxon>Methylobacteriaceae</taxon>
        <taxon>Methylobacterium</taxon>
    </lineage>
</organism>
<accession>A0A0J6S4G7</accession>
<dbReference type="Proteomes" id="UP000035929">
    <property type="component" value="Unassembled WGS sequence"/>
</dbReference>
<dbReference type="InterPro" id="IPR024432">
    <property type="entry name" value="Put_RecE_PDDEXK-like_dom"/>
</dbReference>